<sequence>MILITKLLFVVILAIVSSRFEVVAGTDDQDDDDILKQALFLVELLKSDFSQVLRSNSKHDPKGSSAEEANSTCGLDETNSTVAMYETEVTESENSSTTPAVSTSTPSSGSVTPPGVQMMMFSSWPPLPMPRFPMVSELARQGNFPDENYRFPNRANRRMMPDYYFGKQVTNRPRYGCRYSTSANNKQHNIIKPERGEYEQAACISTPLASHTGLHRHSPSDEPLTFHTGKHIDGQRFAFTDDHSTSAKRHSVDTK</sequence>
<protein>
    <submittedName>
        <fullName evidence="3">Uncharacterized protein</fullName>
    </submittedName>
</protein>
<feature type="compositionally biased region" description="Polar residues" evidence="1">
    <location>
        <begin position="67"/>
        <end position="82"/>
    </location>
</feature>
<feature type="compositionally biased region" description="Low complexity" evidence="1">
    <location>
        <begin position="92"/>
        <end position="114"/>
    </location>
</feature>
<accession>A0A2A4J1G4</accession>
<proteinExistence type="predicted"/>
<dbReference type="AlphaFoldDB" id="A0A2A4J1G4"/>
<evidence type="ECO:0000256" key="2">
    <source>
        <dbReference type="SAM" id="SignalP"/>
    </source>
</evidence>
<feature type="region of interest" description="Disordered" evidence="1">
    <location>
        <begin position="54"/>
        <end position="114"/>
    </location>
</feature>
<reference evidence="3" key="1">
    <citation type="submission" date="2017-09" db="EMBL/GenBank/DDBJ databases">
        <title>Contemporary evolution of a Lepidopteran species, Heliothis virescens, in response to modern agricultural practices.</title>
        <authorList>
            <person name="Fritz M.L."/>
            <person name="Deyonke A.M."/>
            <person name="Papanicolaou A."/>
            <person name="Micinski S."/>
            <person name="Westbrook J."/>
            <person name="Gould F."/>
        </authorList>
    </citation>
    <scope>NUCLEOTIDE SEQUENCE [LARGE SCALE GENOMIC DNA]</scope>
    <source>
        <strain evidence="3">HvINT-</strain>
        <tissue evidence="3">Whole body</tissue>
    </source>
</reference>
<keyword evidence="2" id="KW-0732">Signal</keyword>
<comment type="caution">
    <text evidence="3">The sequence shown here is derived from an EMBL/GenBank/DDBJ whole genome shotgun (WGS) entry which is preliminary data.</text>
</comment>
<feature type="chain" id="PRO_5012765707" evidence="2">
    <location>
        <begin position="26"/>
        <end position="255"/>
    </location>
</feature>
<gene>
    <name evidence="3" type="ORF">B5V51_9503</name>
</gene>
<organism evidence="3">
    <name type="scientific">Heliothis virescens</name>
    <name type="common">Tobacco budworm moth</name>
    <dbReference type="NCBI Taxonomy" id="7102"/>
    <lineage>
        <taxon>Eukaryota</taxon>
        <taxon>Metazoa</taxon>
        <taxon>Ecdysozoa</taxon>
        <taxon>Arthropoda</taxon>
        <taxon>Hexapoda</taxon>
        <taxon>Insecta</taxon>
        <taxon>Pterygota</taxon>
        <taxon>Neoptera</taxon>
        <taxon>Endopterygota</taxon>
        <taxon>Lepidoptera</taxon>
        <taxon>Glossata</taxon>
        <taxon>Ditrysia</taxon>
        <taxon>Noctuoidea</taxon>
        <taxon>Noctuidae</taxon>
        <taxon>Heliothinae</taxon>
        <taxon>Heliothis</taxon>
    </lineage>
</organism>
<name>A0A2A4J1G4_HELVI</name>
<evidence type="ECO:0000313" key="3">
    <source>
        <dbReference type="EMBL" id="PCG65223.1"/>
    </source>
</evidence>
<feature type="signal peptide" evidence="2">
    <location>
        <begin position="1"/>
        <end position="25"/>
    </location>
</feature>
<evidence type="ECO:0000256" key="1">
    <source>
        <dbReference type="SAM" id="MobiDB-lite"/>
    </source>
</evidence>
<dbReference type="EMBL" id="NWSH01004330">
    <property type="protein sequence ID" value="PCG65223.1"/>
    <property type="molecule type" value="Genomic_DNA"/>
</dbReference>